<evidence type="ECO:0000313" key="3">
    <source>
        <dbReference type="Proteomes" id="UP001604277"/>
    </source>
</evidence>
<name>A0ABD1WX01_9LAMI</name>
<dbReference type="AlphaFoldDB" id="A0ABD1WX01"/>
<evidence type="ECO:0000256" key="1">
    <source>
        <dbReference type="SAM" id="MobiDB-lite"/>
    </source>
</evidence>
<accession>A0ABD1WX01</accession>
<feature type="region of interest" description="Disordered" evidence="1">
    <location>
        <begin position="132"/>
        <end position="158"/>
    </location>
</feature>
<keyword evidence="3" id="KW-1185">Reference proteome</keyword>
<dbReference type="EMBL" id="JBFOLJ010000002">
    <property type="protein sequence ID" value="KAL2554224.1"/>
    <property type="molecule type" value="Genomic_DNA"/>
</dbReference>
<reference evidence="3" key="1">
    <citation type="submission" date="2024-07" db="EMBL/GenBank/DDBJ databases">
        <title>Two chromosome-level genome assemblies of Korean endemic species Abeliophyllum distichum and Forsythia ovata (Oleaceae).</title>
        <authorList>
            <person name="Jang H."/>
        </authorList>
    </citation>
    <scope>NUCLEOTIDE SEQUENCE [LARGE SCALE GENOMIC DNA]</scope>
</reference>
<protein>
    <submittedName>
        <fullName evidence="2">Uncharacterized protein</fullName>
    </submittedName>
</protein>
<organism evidence="2 3">
    <name type="scientific">Forsythia ovata</name>
    <dbReference type="NCBI Taxonomy" id="205694"/>
    <lineage>
        <taxon>Eukaryota</taxon>
        <taxon>Viridiplantae</taxon>
        <taxon>Streptophyta</taxon>
        <taxon>Embryophyta</taxon>
        <taxon>Tracheophyta</taxon>
        <taxon>Spermatophyta</taxon>
        <taxon>Magnoliopsida</taxon>
        <taxon>eudicotyledons</taxon>
        <taxon>Gunneridae</taxon>
        <taxon>Pentapetalae</taxon>
        <taxon>asterids</taxon>
        <taxon>lamiids</taxon>
        <taxon>Lamiales</taxon>
        <taxon>Oleaceae</taxon>
        <taxon>Forsythieae</taxon>
        <taxon>Forsythia</taxon>
    </lineage>
</organism>
<evidence type="ECO:0000313" key="2">
    <source>
        <dbReference type="EMBL" id="KAL2554224.1"/>
    </source>
</evidence>
<sequence length="181" mass="20003">MKKCKCYSRVRESKILVKHGEPPAAVKSSDHGRLGPIYEGVRSGHVSCGPSALSNKDWGKVPKAKLSHLYQRLFDQAGCKSKDVHECEQLLSAHQIVEVPNATNDDSHEVPEISISKTVEIINLVQPIDYNKNNASGPPGHSQVGKGQALRSSQPQRGEFDSWMEQLGDVILNYEWSSLVM</sequence>
<proteinExistence type="predicted"/>
<gene>
    <name evidence="2" type="ORF">Fot_07843</name>
</gene>
<dbReference type="Proteomes" id="UP001604277">
    <property type="component" value="Unassembled WGS sequence"/>
</dbReference>
<comment type="caution">
    <text evidence="2">The sequence shown here is derived from an EMBL/GenBank/DDBJ whole genome shotgun (WGS) entry which is preliminary data.</text>
</comment>